<dbReference type="EMBL" id="CP030118">
    <property type="protein sequence ID" value="QDL06808.1"/>
    <property type="molecule type" value="Genomic_DNA"/>
</dbReference>
<name>A0A856M7L3_9CYAN</name>
<organism evidence="2 3">
    <name type="scientific">Brasilonema sennae CENA114</name>
    <dbReference type="NCBI Taxonomy" id="415709"/>
    <lineage>
        <taxon>Bacteria</taxon>
        <taxon>Bacillati</taxon>
        <taxon>Cyanobacteriota</taxon>
        <taxon>Cyanophyceae</taxon>
        <taxon>Nostocales</taxon>
        <taxon>Scytonemataceae</taxon>
        <taxon>Brasilonema</taxon>
        <taxon>Bromeliae group (in: Brasilonema)</taxon>
    </lineage>
</organism>
<keyword evidence="3" id="KW-1185">Reference proteome</keyword>
<evidence type="ECO:0000313" key="3">
    <source>
        <dbReference type="Proteomes" id="UP000503129"/>
    </source>
</evidence>
<reference evidence="2 3" key="1">
    <citation type="submission" date="2018-06" db="EMBL/GenBank/DDBJ databases">
        <title>Comparative genomics of Brasilonema spp. strains.</title>
        <authorList>
            <person name="Alvarenga D.O."/>
            <person name="Fiore M.F."/>
            <person name="Varani A.M."/>
        </authorList>
    </citation>
    <scope>NUCLEOTIDE SEQUENCE [LARGE SCALE GENOMIC DNA]</scope>
    <source>
        <strain evidence="2 3">CENA114</strain>
    </source>
</reference>
<sequence>MKTPLKKFTLLLVMTICVWANFSLRASADSTAGLILSMRCQGGYNINVWKKHSSGQLLYRATSSNGNLSLDGGTSQATEGVRVYKFPNGNYEYWVWDGTLDSQQSGTLEVYKNNHILMRQACTKG</sequence>
<proteinExistence type="predicted"/>
<evidence type="ECO:0000256" key="1">
    <source>
        <dbReference type="SAM" id="SignalP"/>
    </source>
</evidence>
<feature type="signal peptide" evidence="1">
    <location>
        <begin position="1"/>
        <end position="28"/>
    </location>
</feature>
<accession>A0A856M7L3</accession>
<gene>
    <name evidence="2" type="ORF">DP114_01830</name>
</gene>
<dbReference type="AlphaFoldDB" id="A0A856M7L3"/>
<dbReference type="Proteomes" id="UP000503129">
    <property type="component" value="Chromosome"/>
</dbReference>
<dbReference type="KEGG" id="bsen:DP114_01830"/>
<feature type="chain" id="PRO_5032986940" description="C-type lysozyme inhibitor domain-containing protein" evidence="1">
    <location>
        <begin position="29"/>
        <end position="125"/>
    </location>
</feature>
<evidence type="ECO:0000313" key="2">
    <source>
        <dbReference type="EMBL" id="QDL06808.1"/>
    </source>
</evidence>
<protein>
    <recommendedName>
        <fullName evidence="4">C-type lysozyme inhibitor domain-containing protein</fullName>
    </recommendedName>
</protein>
<evidence type="ECO:0008006" key="4">
    <source>
        <dbReference type="Google" id="ProtNLM"/>
    </source>
</evidence>
<keyword evidence="1" id="KW-0732">Signal</keyword>